<accession>A0A8X6YFA6</accession>
<name>A0A8X6YFA6_9ARAC</name>
<dbReference type="OrthoDB" id="10548620at2759"/>
<protein>
    <submittedName>
        <fullName evidence="1">Uncharacterized protein</fullName>
    </submittedName>
</protein>
<organism evidence="1 2">
    <name type="scientific">Trichonephila inaurata madagascariensis</name>
    <dbReference type="NCBI Taxonomy" id="2747483"/>
    <lineage>
        <taxon>Eukaryota</taxon>
        <taxon>Metazoa</taxon>
        <taxon>Ecdysozoa</taxon>
        <taxon>Arthropoda</taxon>
        <taxon>Chelicerata</taxon>
        <taxon>Arachnida</taxon>
        <taxon>Araneae</taxon>
        <taxon>Araneomorphae</taxon>
        <taxon>Entelegynae</taxon>
        <taxon>Araneoidea</taxon>
        <taxon>Nephilidae</taxon>
        <taxon>Trichonephila</taxon>
        <taxon>Trichonephila inaurata</taxon>
    </lineage>
</organism>
<dbReference type="EMBL" id="BMAV01017816">
    <property type="protein sequence ID" value="GFY69810.1"/>
    <property type="molecule type" value="Genomic_DNA"/>
</dbReference>
<dbReference type="AlphaFoldDB" id="A0A8X6YFA6"/>
<comment type="caution">
    <text evidence="1">The sequence shown here is derived from an EMBL/GenBank/DDBJ whole genome shotgun (WGS) entry which is preliminary data.</text>
</comment>
<reference evidence="1" key="1">
    <citation type="submission" date="2020-08" db="EMBL/GenBank/DDBJ databases">
        <title>Multicomponent nature underlies the extraordinary mechanical properties of spider dragline silk.</title>
        <authorList>
            <person name="Kono N."/>
            <person name="Nakamura H."/>
            <person name="Mori M."/>
            <person name="Yoshida Y."/>
            <person name="Ohtoshi R."/>
            <person name="Malay A.D."/>
            <person name="Moran D.A.P."/>
            <person name="Tomita M."/>
            <person name="Numata K."/>
            <person name="Arakawa K."/>
        </authorList>
    </citation>
    <scope>NUCLEOTIDE SEQUENCE</scope>
</reference>
<dbReference type="Proteomes" id="UP000886998">
    <property type="component" value="Unassembled WGS sequence"/>
</dbReference>
<sequence>MVRIYGPATPRKGTAQPRVKIYSALFFENGRNSHRFYIRGCTRKEVGRSATPYGSVLICERGGNNRLLDFVLKILFFTTSTSPLLPIVRSQQQEAQLAAKGEMCSIYWEVVATVRVYL</sequence>
<keyword evidence="2" id="KW-1185">Reference proteome</keyword>
<proteinExistence type="predicted"/>
<gene>
    <name evidence="1" type="ORF">TNIN_167931</name>
</gene>
<evidence type="ECO:0000313" key="1">
    <source>
        <dbReference type="EMBL" id="GFY69810.1"/>
    </source>
</evidence>
<evidence type="ECO:0000313" key="2">
    <source>
        <dbReference type="Proteomes" id="UP000886998"/>
    </source>
</evidence>